<dbReference type="EMBL" id="JBHUOZ010000003">
    <property type="protein sequence ID" value="MFD2921672.1"/>
    <property type="molecule type" value="Genomic_DNA"/>
</dbReference>
<evidence type="ECO:0000313" key="2">
    <source>
        <dbReference type="EMBL" id="MFD2921672.1"/>
    </source>
</evidence>
<feature type="chain" id="PRO_5045340576" evidence="1">
    <location>
        <begin position="25"/>
        <end position="167"/>
    </location>
</feature>
<accession>A0ABW6AA90</accession>
<organism evidence="2 3">
    <name type="scientific">Terrimonas rubra</name>
    <dbReference type="NCBI Taxonomy" id="1035890"/>
    <lineage>
        <taxon>Bacteria</taxon>
        <taxon>Pseudomonadati</taxon>
        <taxon>Bacteroidota</taxon>
        <taxon>Chitinophagia</taxon>
        <taxon>Chitinophagales</taxon>
        <taxon>Chitinophagaceae</taxon>
        <taxon>Terrimonas</taxon>
    </lineage>
</organism>
<name>A0ABW6AA90_9BACT</name>
<reference evidence="3" key="1">
    <citation type="journal article" date="2019" name="Int. J. Syst. Evol. Microbiol.">
        <title>The Global Catalogue of Microorganisms (GCM) 10K type strain sequencing project: providing services to taxonomists for standard genome sequencing and annotation.</title>
        <authorList>
            <consortium name="The Broad Institute Genomics Platform"/>
            <consortium name="The Broad Institute Genome Sequencing Center for Infectious Disease"/>
            <person name="Wu L."/>
            <person name="Ma J."/>
        </authorList>
    </citation>
    <scope>NUCLEOTIDE SEQUENCE [LARGE SCALE GENOMIC DNA]</scope>
    <source>
        <strain evidence="3">KCTC 23299</strain>
    </source>
</reference>
<dbReference type="Pfam" id="PF14059">
    <property type="entry name" value="DUF4251"/>
    <property type="match status" value="1"/>
</dbReference>
<gene>
    <name evidence="2" type="ORF">ACFS6H_18275</name>
</gene>
<dbReference type="Proteomes" id="UP001597511">
    <property type="component" value="Unassembled WGS sequence"/>
</dbReference>
<dbReference type="InterPro" id="IPR025347">
    <property type="entry name" value="DUF4251"/>
</dbReference>
<comment type="caution">
    <text evidence="2">The sequence shown here is derived from an EMBL/GenBank/DDBJ whole genome shotgun (WGS) entry which is preliminary data.</text>
</comment>
<proteinExistence type="predicted"/>
<feature type="signal peptide" evidence="1">
    <location>
        <begin position="1"/>
        <end position="24"/>
    </location>
</feature>
<dbReference type="Gene3D" id="2.40.128.410">
    <property type="match status" value="1"/>
</dbReference>
<evidence type="ECO:0000313" key="3">
    <source>
        <dbReference type="Proteomes" id="UP001597511"/>
    </source>
</evidence>
<protein>
    <submittedName>
        <fullName evidence="2">DUF4251 domain-containing protein</fullName>
    </submittedName>
</protein>
<evidence type="ECO:0000256" key="1">
    <source>
        <dbReference type="SAM" id="SignalP"/>
    </source>
</evidence>
<keyword evidence="3" id="KW-1185">Reference proteome</keyword>
<dbReference type="RefSeq" id="WP_386102438.1">
    <property type="nucleotide sequence ID" value="NZ_JBHUOZ010000003.1"/>
</dbReference>
<sequence length="167" mass="18772">MKKLWIQLICLFIVLTLSTSFLQAQEDDKAKNTRIVNEKNYIFKADQALPMRGQSRMLTNEFDLVVTPDTVISFLPYFGRAYQAPINPLDGGIKFTSTDFSYKSSAKSKKGGWKITIEPKDASGITALNLEVFDNGQATLHVTQTHKDPISFSGYIVEGKPREKKAF</sequence>
<keyword evidence="1" id="KW-0732">Signal</keyword>